<name>A0ABS7D1Z6_9BACL</name>
<comment type="caution">
    <text evidence="2">The sequence shown here is derived from an EMBL/GenBank/DDBJ whole genome shotgun (WGS) entry which is preliminary data.</text>
</comment>
<gene>
    <name evidence="2" type="ORF">K0T92_04080</name>
</gene>
<dbReference type="EMBL" id="JAHZIJ010000001">
    <property type="protein sequence ID" value="MBW7473910.1"/>
    <property type="molecule type" value="Genomic_DNA"/>
</dbReference>
<proteinExistence type="predicted"/>
<protein>
    <submittedName>
        <fullName evidence="2">Uncharacterized protein</fullName>
    </submittedName>
</protein>
<evidence type="ECO:0000313" key="2">
    <source>
        <dbReference type="EMBL" id="MBW7473910.1"/>
    </source>
</evidence>
<accession>A0ABS7D1Z6</accession>
<keyword evidence="3" id="KW-1185">Reference proteome</keyword>
<organism evidence="2 3">
    <name type="scientific">Paenibacillus oenotherae</name>
    <dbReference type="NCBI Taxonomy" id="1435645"/>
    <lineage>
        <taxon>Bacteria</taxon>
        <taxon>Bacillati</taxon>
        <taxon>Bacillota</taxon>
        <taxon>Bacilli</taxon>
        <taxon>Bacillales</taxon>
        <taxon>Paenibacillaceae</taxon>
        <taxon>Paenibacillus</taxon>
    </lineage>
</organism>
<keyword evidence="1" id="KW-0472">Membrane</keyword>
<dbReference type="Proteomes" id="UP000812277">
    <property type="component" value="Unassembled WGS sequence"/>
</dbReference>
<feature type="transmembrane region" description="Helical" evidence="1">
    <location>
        <begin position="102"/>
        <end position="120"/>
    </location>
</feature>
<reference evidence="2 3" key="1">
    <citation type="submission" date="2021-07" db="EMBL/GenBank/DDBJ databases">
        <title>Paenibacillus radiodurans sp. nov., isolated from the southeastern edge of Tengger Desert.</title>
        <authorList>
            <person name="Zhang G."/>
        </authorList>
    </citation>
    <scope>NUCLEOTIDE SEQUENCE [LARGE SCALE GENOMIC DNA]</scope>
    <source>
        <strain evidence="2 3">DT7-4</strain>
    </source>
</reference>
<feature type="transmembrane region" description="Helical" evidence="1">
    <location>
        <begin position="76"/>
        <end position="96"/>
    </location>
</feature>
<keyword evidence="1" id="KW-0812">Transmembrane</keyword>
<sequence length="135" mass="15233">MKRFDLKALAIGFIGLFFSSIALGLSSLALLVAIGLKDWFNDYEYPILITLSVLSLIIGGYYAQRHTREGIIWNQALIMGLIMFTWSFSESIILIGDPESDPFFVNFLIDLSMLAAPYVGGKVANKEKKWYRERG</sequence>
<feature type="transmembrane region" description="Helical" evidence="1">
    <location>
        <begin position="9"/>
        <end position="33"/>
    </location>
</feature>
<keyword evidence="1" id="KW-1133">Transmembrane helix</keyword>
<dbReference type="RefSeq" id="WP_219871093.1">
    <property type="nucleotide sequence ID" value="NZ_JAHZIJ010000001.1"/>
</dbReference>
<feature type="transmembrane region" description="Helical" evidence="1">
    <location>
        <begin position="45"/>
        <end position="64"/>
    </location>
</feature>
<evidence type="ECO:0000313" key="3">
    <source>
        <dbReference type="Proteomes" id="UP000812277"/>
    </source>
</evidence>
<evidence type="ECO:0000256" key="1">
    <source>
        <dbReference type="SAM" id="Phobius"/>
    </source>
</evidence>